<dbReference type="PANTHER" id="PTHR23537">
    <property type="match status" value="1"/>
</dbReference>
<comment type="caution">
    <text evidence="8">The sequence shown here is derived from an EMBL/GenBank/DDBJ whole genome shotgun (WGS) entry which is preliminary data.</text>
</comment>
<dbReference type="PANTHER" id="PTHR23537:SF1">
    <property type="entry name" value="SUGAR TRANSPORTER"/>
    <property type="match status" value="1"/>
</dbReference>
<dbReference type="InterPro" id="IPR036259">
    <property type="entry name" value="MFS_trans_sf"/>
</dbReference>
<keyword evidence="5 6" id="KW-0472">Membrane</keyword>
<reference evidence="8 9" key="1">
    <citation type="submission" date="2016-10" db="EMBL/GenBank/DDBJ databases">
        <authorList>
            <person name="Varghese N."/>
            <person name="Submissions S."/>
        </authorList>
    </citation>
    <scope>NUCLEOTIDE SEQUENCE [LARGE SCALE GENOMIC DNA]</scope>
    <source>
        <strain evidence="8 9">DSM 13796</strain>
    </source>
</reference>
<gene>
    <name evidence="8" type="ORF">SAMN02745910_04577</name>
</gene>
<feature type="transmembrane region" description="Helical" evidence="6">
    <location>
        <begin position="160"/>
        <end position="179"/>
    </location>
</feature>
<dbReference type="SUPFAM" id="SSF103473">
    <property type="entry name" value="MFS general substrate transporter"/>
    <property type="match status" value="1"/>
</dbReference>
<feature type="domain" description="Major facilitator superfamily (MFS) profile" evidence="7">
    <location>
        <begin position="1"/>
        <end position="381"/>
    </location>
</feature>
<feature type="transmembrane region" description="Helical" evidence="6">
    <location>
        <begin position="326"/>
        <end position="345"/>
    </location>
</feature>
<feature type="transmembrane region" description="Helical" evidence="6">
    <location>
        <begin position="71"/>
        <end position="92"/>
    </location>
</feature>
<feature type="transmembrane region" description="Helical" evidence="6">
    <location>
        <begin position="293"/>
        <end position="314"/>
    </location>
</feature>
<feature type="transmembrane region" description="Helical" evidence="6">
    <location>
        <begin position="98"/>
        <end position="119"/>
    </location>
</feature>
<dbReference type="EMBL" id="FOXX01000018">
    <property type="protein sequence ID" value="SFQ86130.1"/>
    <property type="molecule type" value="Genomic_DNA"/>
</dbReference>
<evidence type="ECO:0000256" key="4">
    <source>
        <dbReference type="ARBA" id="ARBA00022989"/>
    </source>
</evidence>
<feature type="transmembrane region" description="Helical" evidence="6">
    <location>
        <begin position="267"/>
        <end position="287"/>
    </location>
</feature>
<dbReference type="InterPro" id="IPR020846">
    <property type="entry name" value="MFS_dom"/>
</dbReference>
<evidence type="ECO:0000313" key="9">
    <source>
        <dbReference type="Proteomes" id="UP000182762"/>
    </source>
</evidence>
<dbReference type="CDD" id="cd06180">
    <property type="entry name" value="MFS_YjiJ"/>
    <property type="match status" value="1"/>
</dbReference>
<proteinExistence type="predicted"/>
<keyword evidence="3 6" id="KW-0812">Transmembrane</keyword>
<dbReference type="InterPro" id="IPR010645">
    <property type="entry name" value="MFS_4"/>
</dbReference>
<evidence type="ECO:0000256" key="1">
    <source>
        <dbReference type="ARBA" id="ARBA00004651"/>
    </source>
</evidence>
<feature type="transmembrane region" description="Helical" evidence="6">
    <location>
        <begin position="241"/>
        <end position="260"/>
    </location>
</feature>
<dbReference type="PROSITE" id="PS50850">
    <property type="entry name" value="MFS"/>
    <property type="match status" value="1"/>
</dbReference>
<dbReference type="Pfam" id="PF06779">
    <property type="entry name" value="MFS_4"/>
    <property type="match status" value="1"/>
</dbReference>
<evidence type="ECO:0000313" key="8">
    <source>
        <dbReference type="EMBL" id="SFQ86130.1"/>
    </source>
</evidence>
<accession>A0A1I6BYW9</accession>
<feature type="transmembrane region" description="Helical" evidence="6">
    <location>
        <begin position="357"/>
        <end position="377"/>
    </location>
</feature>
<comment type="subcellular location">
    <subcellularLocation>
        <location evidence="1">Cell membrane</location>
        <topology evidence="1">Multi-pass membrane protein</topology>
    </subcellularLocation>
</comment>
<keyword evidence="4 6" id="KW-1133">Transmembrane helix</keyword>
<dbReference type="Gene3D" id="1.20.1250.20">
    <property type="entry name" value="MFS general substrate transporter like domains"/>
    <property type="match status" value="2"/>
</dbReference>
<evidence type="ECO:0000256" key="5">
    <source>
        <dbReference type="ARBA" id="ARBA00023136"/>
    </source>
</evidence>
<sequence>MIKILMGGILSLVIAMGIARFSYTPILPLMQNDMSFSNGVAGYLATSNYAGYLVAAVLAGILPLRQWRKAFLRLSLILSVITTAGMGFFHLYTVWYVFRFVSGFSSAFVLVLASSIVLDKLAEKSKTNWSGIFYGGVGIGIFLTGLIIPILNRYFKWEGAWIGLSVTSLIFTFLVWIWLKDTTSNPTQNTEKESPTHGPPMKWLPWLIIAYGLEGLGYIVTGTFIVSIAEETPNFNGDATFIWMIVGLAAIPSCIIWSSLAKKWGFVKSLIVAMILQSFGIVIPVLLITKTGLVVSAILFGATFMGITTLATTLASRINPQNSSRIIGYLTAIYAAGQMIGPMIAGSLASASHNYNSALIGAAIVVLIGALFLLTGIQFDNKPVKIVIVESSNENMQNKKN</sequence>
<evidence type="ECO:0000256" key="2">
    <source>
        <dbReference type="ARBA" id="ARBA00022448"/>
    </source>
</evidence>
<evidence type="ECO:0000259" key="7">
    <source>
        <dbReference type="PROSITE" id="PS50850"/>
    </source>
</evidence>
<name>A0A1I6BYW9_9BACI</name>
<dbReference type="GeneID" id="93713109"/>
<protein>
    <submittedName>
        <fullName evidence="8">Predicted arabinose efflux permease, MFS family</fullName>
    </submittedName>
</protein>
<feature type="transmembrane region" description="Helical" evidence="6">
    <location>
        <begin position="203"/>
        <end position="229"/>
    </location>
</feature>
<dbReference type="Proteomes" id="UP000182762">
    <property type="component" value="Unassembled WGS sequence"/>
</dbReference>
<feature type="transmembrane region" description="Helical" evidence="6">
    <location>
        <begin position="131"/>
        <end position="154"/>
    </location>
</feature>
<keyword evidence="2" id="KW-0813">Transport</keyword>
<evidence type="ECO:0000256" key="6">
    <source>
        <dbReference type="SAM" id="Phobius"/>
    </source>
</evidence>
<keyword evidence="9" id="KW-1185">Reference proteome</keyword>
<dbReference type="RefSeq" id="WP_082802582.1">
    <property type="nucleotide sequence ID" value="NZ_FOXX01000018.1"/>
</dbReference>
<feature type="transmembrane region" description="Helical" evidence="6">
    <location>
        <begin position="43"/>
        <end position="64"/>
    </location>
</feature>
<evidence type="ECO:0000256" key="3">
    <source>
        <dbReference type="ARBA" id="ARBA00022692"/>
    </source>
</evidence>
<organism evidence="8 9">
    <name type="scientific">Priestia endophytica DSM 13796</name>
    <dbReference type="NCBI Taxonomy" id="1121089"/>
    <lineage>
        <taxon>Bacteria</taxon>
        <taxon>Bacillati</taxon>
        <taxon>Bacillota</taxon>
        <taxon>Bacilli</taxon>
        <taxon>Bacillales</taxon>
        <taxon>Bacillaceae</taxon>
        <taxon>Priestia</taxon>
    </lineage>
</organism>